<evidence type="ECO:0000256" key="5">
    <source>
        <dbReference type="ARBA" id="ARBA00022771"/>
    </source>
</evidence>
<evidence type="ECO:0000256" key="2">
    <source>
        <dbReference type="ARBA" id="ARBA00006991"/>
    </source>
</evidence>
<comment type="subcellular location">
    <subcellularLocation>
        <location evidence="1">Nucleus</location>
    </subcellularLocation>
</comment>
<keyword evidence="8" id="KW-0238">DNA-binding</keyword>
<keyword evidence="14" id="KW-1185">Reference proteome</keyword>
<feature type="domain" description="C2H2-type" evidence="12">
    <location>
        <begin position="159"/>
        <end position="186"/>
    </location>
</feature>
<keyword evidence="4" id="KW-0677">Repeat</keyword>
<dbReference type="PANTHER" id="PTHR14003">
    <property type="entry name" value="TRANSCRIPTIONAL REPRESSOR PROTEIN YY"/>
    <property type="match status" value="1"/>
</dbReference>
<organism evidence="13 14">
    <name type="scientific">Caerostris darwini</name>
    <dbReference type="NCBI Taxonomy" id="1538125"/>
    <lineage>
        <taxon>Eukaryota</taxon>
        <taxon>Metazoa</taxon>
        <taxon>Ecdysozoa</taxon>
        <taxon>Arthropoda</taxon>
        <taxon>Chelicerata</taxon>
        <taxon>Arachnida</taxon>
        <taxon>Araneae</taxon>
        <taxon>Araneomorphae</taxon>
        <taxon>Entelegynae</taxon>
        <taxon>Araneoidea</taxon>
        <taxon>Araneidae</taxon>
        <taxon>Caerostris</taxon>
    </lineage>
</organism>
<dbReference type="SUPFAM" id="SSF57667">
    <property type="entry name" value="beta-beta-alpha zinc fingers"/>
    <property type="match status" value="2"/>
</dbReference>
<accession>A0AAV4WD67</accession>
<evidence type="ECO:0000256" key="7">
    <source>
        <dbReference type="ARBA" id="ARBA00023015"/>
    </source>
</evidence>
<evidence type="ECO:0000256" key="4">
    <source>
        <dbReference type="ARBA" id="ARBA00022737"/>
    </source>
</evidence>
<feature type="domain" description="C2H2-type" evidence="12">
    <location>
        <begin position="129"/>
        <end position="156"/>
    </location>
</feature>
<dbReference type="GO" id="GO:0005667">
    <property type="term" value="C:transcription regulator complex"/>
    <property type="evidence" value="ECO:0007669"/>
    <property type="project" value="TreeGrafter"/>
</dbReference>
<evidence type="ECO:0000256" key="9">
    <source>
        <dbReference type="ARBA" id="ARBA00023163"/>
    </source>
</evidence>
<keyword evidence="6" id="KW-0862">Zinc</keyword>
<protein>
    <submittedName>
        <fullName evidence="13">Zinc finger protein 672</fullName>
    </submittedName>
</protein>
<dbReference type="GO" id="GO:0031519">
    <property type="term" value="C:PcG protein complex"/>
    <property type="evidence" value="ECO:0007669"/>
    <property type="project" value="TreeGrafter"/>
</dbReference>
<keyword evidence="9" id="KW-0804">Transcription</keyword>
<dbReference type="SMART" id="SM00355">
    <property type="entry name" value="ZnF_C2H2"/>
    <property type="match status" value="4"/>
</dbReference>
<feature type="domain" description="C2H2-type" evidence="12">
    <location>
        <begin position="187"/>
        <end position="214"/>
    </location>
</feature>
<reference evidence="13 14" key="1">
    <citation type="submission" date="2021-06" db="EMBL/GenBank/DDBJ databases">
        <title>Caerostris darwini draft genome.</title>
        <authorList>
            <person name="Kono N."/>
            <person name="Arakawa K."/>
        </authorList>
    </citation>
    <scope>NUCLEOTIDE SEQUENCE [LARGE SCALE GENOMIC DNA]</scope>
</reference>
<comment type="caution">
    <text evidence="13">The sequence shown here is derived from an EMBL/GenBank/DDBJ whole genome shotgun (WGS) entry which is preliminary data.</text>
</comment>
<dbReference type="Pfam" id="PF00096">
    <property type="entry name" value="zf-C2H2"/>
    <property type="match status" value="3"/>
</dbReference>
<dbReference type="InterPro" id="IPR036236">
    <property type="entry name" value="Znf_C2H2_sf"/>
</dbReference>
<dbReference type="GO" id="GO:0008270">
    <property type="term" value="F:zinc ion binding"/>
    <property type="evidence" value="ECO:0007669"/>
    <property type="project" value="UniProtKB-KW"/>
</dbReference>
<evidence type="ECO:0000259" key="12">
    <source>
        <dbReference type="PROSITE" id="PS50157"/>
    </source>
</evidence>
<keyword evidence="10" id="KW-0539">Nucleus</keyword>
<dbReference type="Proteomes" id="UP001054837">
    <property type="component" value="Unassembled WGS sequence"/>
</dbReference>
<name>A0AAV4WD67_9ARAC</name>
<keyword evidence="3" id="KW-0479">Metal-binding</keyword>
<evidence type="ECO:0000313" key="13">
    <source>
        <dbReference type="EMBL" id="GIY80456.1"/>
    </source>
</evidence>
<dbReference type="PROSITE" id="PS50157">
    <property type="entry name" value="ZINC_FINGER_C2H2_2"/>
    <property type="match status" value="4"/>
</dbReference>
<feature type="domain" description="C2H2-type" evidence="12">
    <location>
        <begin position="100"/>
        <end position="122"/>
    </location>
</feature>
<evidence type="ECO:0000256" key="3">
    <source>
        <dbReference type="ARBA" id="ARBA00022723"/>
    </source>
</evidence>
<proteinExistence type="inferred from homology"/>
<evidence type="ECO:0000256" key="8">
    <source>
        <dbReference type="ARBA" id="ARBA00023125"/>
    </source>
</evidence>
<sequence>MKRLVVSGFKPHACRLCNDCYVCHACMWERNLIRQCCFGVTEEQLDVLHEELKNKFPVLHPLMEQDEKLTSTSTESASHSKYAQIDFQNCRAKSDKRNSLECSICGKAFKTDFALIRHFNTHYKVGETFKCLICEKCFATNKDLLMHCKTHKDVESKSRVCIFCEKEFSSLSYLKIHMRRHTGERPFVCELCNNSFTTKYILNIHYKTHDIKRKAYNQPLSSELSHSTNSGLSNQQVYNINIDDCIDLDKHFIFEESDSEISDQQDFSTKLNTSFELSKPFHHNKSVQKRNQSYKAPLVIKLKSLS</sequence>
<dbReference type="PROSITE" id="PS00028">
    <property type="entry name" value="ZINC_FINGER_C2H2_1"/>
    <property type="match status" value="4"/>
</dbReference>
<evidence type="ECO:0000256" key="1">
    <source>
        <dbReference type="ARBA" id="ARBA00004123"/>
    </source>
</evidence>
<comment type="similarity">
    <text evidence="2">Belongs to the krueppel C2H2-type zinc-finger protein family.</text>
</comment>
<dbReference type="EMBL" id="BPLQ01014509">
    <property type="protein sequence ID" value="GIY80456.1"/>
    <property type="molecule type" value="Genomic_DNA"/>
</dbReference>
<evidence type="ECO:0000256" key="6">
    <source>
        <dbReference type="ARBA" id="ARBA00022833"/>
    </source>
</evidence>
<gene>
    <name evidence="13" type="primary">Znf672_0</name>
    <name evidence="13" type="ORF">CDAR_596571</name>
</gene>
<dbReference type="AlphaFoldDB" id="A0AAV4WD67"/>
<dbReference type="InterPro" id="IPR013087">
    <property type="entry name" value="Znf_C2H2_type"/>
</dbReference>
<keyword evidence="7" id="KW-0805">Transcription regulation</keyword>
<evidence type="ECO:0000256" key="11">
    <source>
        <dbReference type="PROSITE-ProRule" id="PRU00042"/>
    </source>
</evidence>
<dbReference type="GO" id="GO:0000981">
    <property type="term" value="F:DNA-binding transcription factor activity, RNA polymerase II-specific"/>
    <property type="evidence" value="ECO:0007669"/>
    <property type="project" value="TreeGrafter"/>
</dbReference>
<evidence type="ECO:0000256" key="10">
    <source>
        <dbReference type="ARBA" id="ARBA00023242"/>
    </source>
</evidence>
<dbReference type="Gene3D" id="3.30.160.60">
    <property type="entry name" value="Classic Zinc Finger"/>
    <property type="match status" value="3"/>
</dbReference>
<dbReference type="PANTHER" id="PTHR14003:SF19">
    <property type="entry name" value="YY2 TRANSCRIPTION FACTOR"/>
    <property type="match status" value="1"/>
</dbReference>
<dbReference type="GO" id="GO:0000978">
    <property type="term" value="F:RNA polymerase II cis-regulatory region sequence-specific DNA binding"/>
    <property type="evidence" value="ECO:0007669"/>
    <property type="project" value="TreeGrafter"/>
</dbReference>
<evidence type="ECO:0000313" key="14">
    <source>
        <dbReference type="Proteomes" id="UP001054837"/>
    </source>
</evidence>
<dbReference type="FunFam" id="3.30.160.60:FF:000711">
    <property type="entry name" value="zinc finger protein 697"/>
    <property type="match status" value="1"/>
</dbReference>
<dbReference type="GO" id="GO:0000785">
    <property type="term" value="C:chromatin"/>
    <property type="evidence" value="ECO:0007669"/>
    <property type="project" value="TreeGrafter"/>
</dbReference>
<keyword evidence="5 11" id="KW-0863">Zinc-finger</keyword>